<evidence type="ECO:0000256" key="3">
    <source>
        <dbReference type="ARBA" id="ARBA00012438"/>
    </source>
</evidence>
<dbReference type="Pfam" id="PF02518">
    <property type="entry name" value="HATPase_c"/>
    <property type="match status" value="1"/>
</dbReference>
<dbReference type="InterPro" id="IPR036097">
    <property type="entry name" value="HisK_dim/P_sf"/>
</dbReference>
<keyword evidence="11" id="KW-0472">Membrane</keyword>
<gene>
    <name evidence="13" type="ORF">A7K91_01260</name>
</gene>
<dbReference type="InterPro" id="IPR003594">
    <property type="entry name" value="HATPase_dom"/>
</dbReference>
<evidence type="ECO:0000256" key="10">
    <source>
        <dbReference type="ARBA" id="ARBA00023012"/>
    </source>
</evidence>
<keyword evidence="8" id="KW-0418">Kinase</keyword>
<evidence type="ECO:0000256" key="9">
    <source>
        <dbReference type="ARBA" id="ARBA00022840"/>
    </source>
</evidence>
<dbReference type="SMART" id="SM00387">
    <property type="entry name" value="HATPase_c"/>
    <property type="match status" value="1"/>
</dbReference>
<dbReference type="CDD" id="cd00082">
    <property type="entry name" value="HisKA"/>
    <property type="match status" value="1"/>
</dbReference>
<dbReference type="Gene3D" id="1.10.287.130">
    <property type="match status" value="1"/>
</dbReference>
<evidence type="ECO:0000256" key="2">
    <source>
        <dbReference type="ARBA" id="ARBA00004236"/>
    </source>
</evidence>
<sequence>MRQQNSLPTKQTWSFISHEMRTPLNSILGYAQMMLDDPQHELPEVQLARASAIIRAGRSLQELLNSVSRQELTIPELPMPNKGLQAQEEEFDLVTSIRSAIELIGPAARQKNIKIHHALPDESIFVAGKAVAIDHILLNLLDNAVKYNRDNGSIAITCEKNRRVVTVTVEDSGIGIPEEKLAHIFKPFYRIEDAKDDYKGSGIGLAVVRELASFLNGTIGVESSVHNGSTFWFALPLKNSTS</sequence>
<reference evidence="13 14" key="1">
    <citation type="submission" date="2016-05" db="EMBL/GenBank/DDBJ databases">
        <title>Paenibacillus oryzae. sp. nov., isolated from the rice root.</title>
        <authorList>
            <person name="Zhang J."/>
            <person name="Zhang X."/>
        </authorList>
    </citation>
    <scope>NUCLEOTIDE SEQUENCE [LARGE SCALE GENOMIC DNA]</scope>
    <source>
        <strain evidence="13 14">1DrF-4</strain>
    </source>
</reference>
<keyword evidence="6" id="KW-0808">Transferase</keyword>
<dbReference type="EC" id="2.7.13.3" evidence="3"/>
<feature type="domain" description="Histidine kinase" evidence="12">
    <location>
        <begin position="15"/>
        <end position="239"/>
    </location>
</feature>
<dbReference type="PROSITE" id="PS50109">
    <property type="entry name" value="HIS_KIN"/>
    <property type="match status" value="1"/>
</dbReference>
<dbReference type="Proteomes" id="UP000092024">
    <property type="component" value="Unassembled WGS sequence"/>
</dbReference>
<keyword evidence="14" id="KW-1185">Reference proteome</keyword>
<keyword evidence="9" id="KW-0067">ATP-binding</keyword>
<dbReference type="InterPro" id="IPR005467">
    <property type="entry name" value="His_kinase_dom"/>
</dbReference>
<evidence type="ECO:0000256" key="11">
    <source>
        <dbReference type="ARBA" id="ARBA00023136"/>
    </source>
</evidence>
<evidence type="ECO:0000256" key="1">
    <source>
        <dbReference type="ARBA" id="ARBA00000085"/>
    </source>
</evidence>
<evidence type="ECO:0000259" key="12">
    <source>
        <dbReference type="PROSITE" id="PS50109"/>
    </source>
</evidence>
<evidence type="ECO:0000256" key="5">
    <source>
        <dbReference type="ARBA" id="ARBA00022553"/>
    </source>
</evidence>
<dbReference type="InterPro" id="IPR003661">
    <property type="entry name" value="HisK_dim/P_dom"/>
</dbReference>
<dbReference type="GO" id="GO:0005524">
    <property type="term" value="F:ATP binding"/>
    <property type="evidence" value="ECO:0007669"/>
    <property type="project" value="UniProtKB-KW"/>
</dbReference>
<dbReference type="Pfam" id="PF00512">
    <property type="entry name" value="HisKA"/>
    <property type="match status" value="1"/>
</dbReference>
<dbReference type="SUPFAM" id="SSF47384">
    <property type="entry name" value="Homodimeric domain of signal transducing histidine kinase"/>
    <property type="match status" value="1"/>
</dbReference>
<proteinExistence type="predicted"/>
<accession>A0A1A5YA71</accession>
<keyword evidence="10" id="KW-0902">Two-component regulatory system</keyword>
<dbReference type="GO" id="GO:0005886">
    <property type="term" value="C:plasma membrane"/>
    <property type="evidence" value="ECO:0007669"/>
    <property type="project" value="UniProtKB-SubCell"/>
</dbReference>
<dbReference type="OrthoDB" id="9773956at2"/>
<name>A0A1A5YA71_9BACL</name>
<dbReference type="PRINTS" id="PR00344">
    <property type="entry name" value="BCTRLSENSOR"/>
</dbReference>
<evidence type="ECO:0000256" key="6">
    <source>
        <dbReference type="ARBA" id="ARBA00022679"/>
    </source>
</evidence>
<dbReference type="GO" id="GO:0009927">
    <property type="term" value="F:histidine phosphotransfer kinase activity"/>
    <property type="evidence" value="ECO:0007669"/>
    <property type="project" value="TreeGrafter"/>
</dbReference>
<dbReference type="SUPFAM" id="SSF55874">
    <property type="entry name" value="ATPase domain of HSP90 chaperone/DNA topoisomerase II/histidine kinase"/>
    <property type="match status" value="1"/>
</dbReference>
<dbReference type="STRING" id="1844972.A7K91_01260"/>
<dbReference type="FunFam" id="3.30.565.10:FF:000023">
    <property type="entry name" value="PAS domain-containing sensor histidine kinase"/>
    <property type="match status" value="1"/>
</dbReference>
<dbReference type="PANTHER" id="PTHR43047">
    <property type="entry name" value="TWO-COMPONENT HISTIDINE PROTEIN KINASE"/>
    <property type="match status" value="1"/>
</dbReference>
<dbReference type="EMBL" id="LYPA01000080">
    <property type="protein sequence ID" value="OBR62280.1"/>
    <property type="molecule type" value="Genomic_DNA"/>
</dbReference>
<comment type="caution">
    <text evidence="13">The sequence shown here is derived from an EMBL/GenBank/DDBJ whole genome shotgun (WGS) entry which is preliminary data.</text>
</comment>
<dbReference type="InterPro" id="IPR004358">
    <property type="entry name" value="Sig_transdc_His_kin-like_C"/>
</dbReference>
<dbReference type="RefSeq" id="WP_068687139.1">
    <property type="nucleotide sequence ID" value="NZ_LYPA01000080.1"/>
</dbReference>
<evidence type="ECO:0000256" key="7">
    <source>
        <dbReference type="ARBA" id="ARBA00022741"/>
    </source>
</evidence>
<keyword evidence="5" id="KW-0597">Phosphoprotein</keyword>
<protein>
    <recommendedName>
        <fullName evidence="3">histidine kinase</fullName>
        <ecNumber evidence="3">2.7.13.3</ecNumber>
    </recommendedName>
</protein>
<comment type="subcellular location">
    <subcellularLocation>
        <location evidence="2">Cell membrane</location>
    </subcellularLocation>
</comment>
<dbReference type="SMART" id="SM00388">
    <property type="entry name" value="HisKA"/>
    <property type="match status" value="1"/>
</dbReference>
<dbReference type="AlphaFoldDB" id="A0A1A5YA71"/>
<evidence type="ECO:0000313" key="14">
    <source>
        <dbReference type="Proteomes" id="UP000092024"/>
    </source>
</evidence>
<dbReference type="Gene3D" id="3.30.565.10">
    <property type="entry name" value="Histidine kinase-like ATPase, C-terminal domain"/>
    <property type="match status" value="1"/>
</dbReference>
<dbReference type="GO" id="GO:0000155">
    <property type="term" value="F:phosphorelay sensor kinase activity"/>
    <property type="evidence" value="ECO:0007669"/>
    <property type="project" value="InterPro"/>
</dbReference>
<comment type="catalytic activity">
    <reaction evidence="1">
        <text>ATP + protein L-histidine = ADP + protein N-phospho-L-histidine.</text>
        <dbReference type="EC" id="2.7.13.3"/>
    </reaction>
</comment>
<evidence type="ECO:0000256" key="8">
    <source>
        <dbReference type="ARBA" id="ARBA00022777"/>
    </source>
</evidence>
<organism evidence="13 14">
    <name type="scientific">Paenibacillus oryzae</name>
    <dbReference type="NCBI Taxonomy" id="1844972"/>
    <lineage>
        <taxon>Bacteria</taxon>
        <taxon>Bacillati</taxon>
        <taxon>Bacillota</taxon>
        <taxon>Bacilli</taxon>
        <taxon>Bacillales</taxon>
        <taxon>Paenibacillaceae</taxon>
        <taxon>Paenibacillus</taxon>
    </lineage>
</organism>
<keyword evidence="7" id="KW-0547">Nucleotide-binding</keyword>
<keyword evidence="4" id="KW-1003">Cell membrane</keyword>
<evidence type="ECO:0000256" key="4">
    <source>
        <dbReference type="ARBA" id="ARBA00022475"/>
    </source>
</evidence>
<dbReference type="PANTHER" id="PTHR43047:SF72">
    <property type="entry name" value="OSMOSENSING HISTIDINE PROTEIN KINASE SLN1"/>
    <property type="match status" value="1"/>
</dbReference>
<dbReference type="InterPro" id="IPR036890">
    <property type="entry name" value="HATPase_C_sf"/>
</dbReference>
<evidence type="ECO:0000313" key="13">
    <source>
        <dbReference type="EMBL" id="OBR62280.1"/>
    </source>
</evidence>